<dbReference type="InterPro" id="IPR001702">
    <property type="entry name" value="Porin_Gram-ve"/>
</dbReference>
<feature type="chain" id="PRO_5020426572" evidence="11">
    <location>
        <begin position="23"/>
        <end position="370"/>
    </location>
</feature>
<comment type="subunit">
    <text evidence="2">Homotrimer.</text>
</comment>
<dbReference type="GO" id="GO:0046930">
    <property type="term" value="C:pore complex"/>
    <property type="evidence" value="ECO:0007669"/>
    <property type="project" value="UniProtKB-KW"/>
</dbReference>
<evidence type="ECO:0000256" key="6">
    <source>
        <dbReference type="ARBA" id="ARBA00022729"/>
    </source>
</evidence>
<dbReference type="InterPro" id="IPR033900">
    <property type="entry name" value="Gram_neg_porin_domain"/>
</dbReference>
<dbReference type="Proteomes" id="UP000293398">
    <property type="component" value="Unassembled WGS sequence"/>
</dbReference>
<feature type="signal peptide" evidence="11">
    <location>
        <begin position="1"/>
        <end position="22"/>
    </location>
</feature>
<dbReference type="PRINTS" id="PR00182">
    <property type="entry name" value="ECOLNEIPORIN"/>
</dbReference>
<sequence length="370" mass="39371">MKKEVMATSLIMFGLSIPQAKASVTLYGIVDAGVVYQKVDGTWNGADYSARNSGFISGGQSAGRWGIKGAENLGNGIRAVFQLESGFDIGDGKSTQGNRLFGRHATVGLKSQEWGQLDLGRQTNMASKYGNSTVDPFLGGFKQSAVGSSFSAMGTVRYDNMAMYRTPTIAGFQFGIGYSFAIDGEQNWGLNDANTKNDRAITTGIKYARGPLAMFAAYDQINLGEADSKFTAWSLGASYDLDVVKLSMAFGQTKDGWFAGRNYGPLGTGTFVSAEGLKVNSYMVGVVAPLGNGSIRASWQMADPTHGANASASGAFVGDNLSSQQVLSLGYTYSISKRTSVYAYGSYAKHVLLQDDLTSTLFSAGLRHTF</sequence>
<evidence type="ECO:0000256" key="8">
    <source>
        <dbReference type="ARBA" id="ARBA00023114"/>
    </source>
</evidence>
<dbReference type="InterPro" id="IPR002299">
    <property type="entry name" value="Porin_Neis"/>
</dbReference>
<keyword evidence="6 11" id="KW-0732">Signal</keyword>
<dbReference type="EMBL" id="SHKO01000002">
    <property type="protein sequence ID" value="RZT94712.1"/>
    <property type="molecule type" value="Genomic_DNA"/>
</dbReference>
<feature type="domain" description="Porin" evidence="12">
    <location>
        <begin position="17"/>
        <end position="347"/>
    </location>
</feature>
<dbReference type="CDD" id="cd00342">
    <property type="entry name" value="gram_neg_porins"/>
    <property type="match status" value="1"/>
</dbReference>
<organism evidence="13 14">
    <name type="scientific">Advenella incenata</name>
    <dbReference type="NCBI Taxonomy" id="267800"/>
    <lineage>
        <taxon>Bacteria</taxon>
        <taxon>Pseudomonadati</taxon>
        <taxon>Pseudomonadota</taxon>
        <taxon>Betaproteobacteria</taxon>
        <taxon>Burkholderiales</taxon>
        <taxon>Alcaligenaceae</taxon>
    </lineage>
</organism>
<dbReference type="PRINTS" id="PR00184">
    <property type="entry name" value="NEISSPPORIN"/>
</dbReference>
<dbReference type="OrthoDB" id="8520696at2"/>
<keyword evidence="8" id="KW-0626">Porin</keyword>
<dbReference type="AlphaFoldDB" id="A0A4Q7VFN5"/>
<dbReference type="SUPFAM" id="SSF56935">
    <property type="entry name" value="Porins"/>
    <property type="match status" value="1"/>
</dbReference>
<keyword evidence="14" id="KW-1185">Reference proteome</keyword>
<proteinExistence type="predicted"/>
<dbReference type="PANTHER" id="PTHR34501">
    <property type="entry name" value="PROTEIN YDDL-RELATED"/>
    <property type="match status" value="1"/>
</dbReference>
<evidence type="ECO:0000256" key="9">
    <source>
        <dbReference type="ARBA" id="ARBA00023136"/>
    </source>
</evidence>
<gene>
    <name evidence="13" type="ORF">EV681_3136</name>
</gene>
<keyword evidence="3" id="KW-0813">Transport</keyword>
<dbReference type="Pfam" id="PF13609">
    <property type="entry name" value="Porin_4"/>
    <property type="match status" value="1"/>
</dbReference>
<comment type="subcellular location">
    <subcellularLocation>
        <location evidence="1">Cell outer membrane</location>
        <topology evidence="1">Multi-pass membrane protein</topology>
    </subcellularLocation>
</comment>
<evidence type="ECO:0000313" key="13">
    <source>
        <dbReference type="EMBL" id="RZT94712.1"/>
    </source>
</evidence>
<dbReference type="GO" id="GO:0015288">
    <property type="term" value="F:porin activity"/>
    <property type="evidence" value="ECO:0007669"/>
    <property type="project" value="UniProtKB-KW"/>
</dbReference>
<evidence type="ECO:0000256" key="10">
    <source>
        <dbReference type="ARBA" id="ARBA00023237"/>
    </source>
</evidence>
<dbReference type="GO" id="GO:0034220">
    <property type="term" value="P:monoatomic ion transmembrane transport"/>
    <property type="evidence" value="ECO:0007669"/>
    <property type="project" value="InterPro"/>
</dbReference>
<keyword evidence="9" id="KW-0472">Membrane</keyword>
<evidence type="ECO:0000256" key="2">
    <source>
        <dbReference type="ARBA" id="ARBA00011233"/>
    </source>
</evidence>
<keyword evidence="7" id="KW-0406">Ion transport</keyword>
<dbReference type="InterPro" id="IPR050298">
    <property type="entry name" value="Gram-neg_bact_OMP"/>
</dbReference>
<keyword evidence="5" id="KW-0812">Transmembrane</keyword>
<comment type="caution">
    <text evidence="13">The sequence shown here is derived from an EMBL/GenBank/DDBJ whole genome shotgun (WGS) entry which is preliminary data.</text>
</comment>
<dbReference type="RefSeq" id="WP_128396625.1">
    <property type="nucleotide sequence ID" value="NZ_SHKO01000002.1"/>
</dbReference>
<evidence type="ECO:0000256" key="7">
    <source>
        <dbReference type="ARBA" id="ARBA00023065"/>
    </source>
</evidence>
<name>A0A4Q7VFN5_9BURK</name>
<evidence type="ECO:0000256" key="11">
    <source>
        <dbReference type="SAM" id="SignalP"/>
    </source>
</evidence>
<evidence type="ECO:0000313" key="14">
    <source>
        <dbReference type="Proteomes" id="UP000293398"/>
    </source>
</evidence>
<accession>A0A4Q7VFN5</accession>
<dbReference type="PANTHER" id="PTHR34501:SF9">
    <property type="entry name" value="MAJOR OUTER MEMBRANE PROTEIN P.IA"/>
    <property type="match status" value="1"/>
</dbReference>
<reference evidence="13 14" key="1">
    <citation type="submission" date="2019-02" db="EMBL/GenBank/DDBJ databases">
        <title>Genomic Encyclopedia of Type Strains, Phase IV (KMG-IV): sequencing the most valuable type-strain genomes for metagenomic binning, comparative biology and taxonomic classification.</title>
        <authorList>
            <person name="Goeker M."/>
        </authorList>
    </citation>
    <scope>NUCLEOTIDE SEQUENCE [LARGE SCALE GENOMIC DNA]</scope>
    <source>
        <strain evidence="13 14">DSM 23814</strain>
    </source>
</reference>
<keyword evidence="10" id="KW-0998">Cell outer membrane</keyword>
<evidence type="ECO:0000256" key="3">
    <source>
        <dbReference type="ARBA" id="ARBA00022448"/>
    </source>
</evidence>
<dbReference type="InterPro" id="IPR023614">
    <property type="entry name" value="Porin_dom_sf"/>
</dbReference>
<evidence type="ECO:0000256" key="5">
    <source>
        <dbReference type="ARBA" id="ARBA00022692"/>
    </source>
</evidence>
<keyword evidence="4" id="KW-1134">Transmembrane beta strand</keyword>
<evidence type="ECO:0000256" key="4">
    <source>
        <dbReference type="ARBA" id="ARBA00022452"/>
    </source>
</evidence>
<evidence type="ECO:0000259" key="12">
    <source>
        <dbReference type="Pfam" id="PF13609"/>
    </source>
</evidence>
<dbReference type="GO" id="GO:0009279">
    <property type="term" value="C:cell outer membrane"/>
    <property type="evidence" value="ECO:0007669"/>
    <property type="project" value="UniProtKB-SubCell"/>
</dbReference>
<dbReference type="Gene3D" id="2.40.160.10">
    <property type="entry name" value="Porin"/>
    <property type="match status" value="1"/>
</dbReference>
<protein>
    <submittedName>
        <fullName evidence="13">Putative porin</fullName>
    </submittedName>
</protein>
<evidence type="ECO:0000256" key="1">
    <source>
        <dbReference type="ARBA" id="ARBA00004571"/>
    </source>
</evidence>